<keyword evidence="1" id="KW-0732">Signal</keyword>
<dbReference type="AlphaFoldDB" id="A0A3N4HEX0"/>
<gene>
    <name evidence="2" type="ORF">BJ508DRAFT_419912</name>
</gene>
<accession>A0A3N4HEX0</accession>
<evidence type="ECO:0000313" key="2">
    <source>
        <dbReference type="EMBL" id="RPA71458.1"/>
    </source>
</evidence>
<protein>
    <submittedName>
        <fullName evidence="2">Uncharacterized protein</fullName>
    </submittedName>
</protein>
<dbReference type="Proteomes" id="UP000275078">
    <property type="component" value="Unassembled WGS sequence"/>
</dbReference>
<evidence type="ECO:0000313" key="3">
    <source>
        <dbReference type="Proteomes" id="UP000275078"/>
    </source>
</evidence>
<reference evidence="2 3" key="1">
    <citation type="journal article" date="2018" name="Nat. Ecol. Evol.">
        <title>Pezizomycetes genomes reveal the molecular basis of ectomycorrhizal truffle lifestyle.</title>
        <authorList>
            <person name="Murat C."/>
            <person name="Payen T."/>
            <person name="Noel B."/>
            <person name="Kuo A."/>
            <person name="Morin E."/>
            <person name="Chen J."/>
            <person name="Kohler A."/>
            <person name="Krizsan K."/>
            <person name="Balestrini R."/>
            <person name="Da Silva C."/>
            <person name="Montanini B."/>
            <person name="Hainaut M."/>
            <person name="Levati E."/>
            <person name="Barry K.W."/>
            <person name="Belfiori B."/>
            <person name="Cichocki N."/>
            <person name="Clum A."/>
            <person name="Dockter R.B."/>
            <person name="Fauchery L."/>
            <person name="Guy J."/>
            <person name="Iotti M."/>
            <person name="Le Tacon F."/>
            <person name="Lindquist E.A."/>
            <person name="Lipzen A."/>
            <person name="Malagnac F."/>
            <person name="Mello A."/>
            <person name="Molinier V."/>
            <person name="Miyauchi S."/>
            <person name="Poulain J."/>
            <person name="Riccioni C."/>
            <person name="Rubini A."/>
            <person name="Sitrit Y."/>
            <person name="Splivallo R."/>
            <person name="Traeger S."/>
            <person name="Wang M."/>
            <person name="Zifcakova L."/>
            <person name="Wipf D."/>
            <person name="Zambonelli A."/>
            <person name="Paolocci F."/>
            <person name="Nowrousian M."/>
            <person name="Ottonello S."/>
            <person name="Baldrian P."/>
            <person name="Spatafora J.W."/>
            <person name="Henrissat B."/>
            <person name="Nagy L.G."/>
            <person name="Aury J.M."/>
            <person name="Wincker P."/>
            <person name="Grigoriev I.V."/>
            <person name="Bonfante P."/>
            <person name="Martin F.M."/>
        </authorList>
    </citation>
    <scope>NUCLEOTIDE SEQUENCE [LARGE SCALE GENOMIC DNA]</scope>
    <source>
        <strain evidence="2 3">RN42</strain>
    </source>
</reference>
<dbReference type="OrthoDB" id="5355068at2759"/>
<organism evidence="2 3">
    <name type="scientific">Ascobolus immersus RN42</name>
    <dbReference type="NCBI Taxonomy" id="1160509"/>
    <lineage>
        <taxon>Eukaryota</taxon>
        <taxon>Fungi</taxon>
        <taxon>Dikarya</taxon>
        <taxon>Ascomycota</taxon>
        <taxon>Pezizomycotina</taxon>
        <taxon>Pezizomycetes</taxon>
        <taxon>Pezizales</taxon>
        <taxon>Ascobolaceae</taxon>
        <taxon>Ascobolus</taxon>
    </lineage>
</organism>
<feature type="chain" id="PRO_5017964826" evidence="1">
    <location>
        <begin position="22"/>
        <end position="166"/>
    </location>
</feature>
<sequence length="166" mass="17216">MQFKLLPVLALVFGFAQTISAVAIPSNDIVSADVLSARSVATSSVEDAFAFVESIPDSVLENGDFALNFYLIGTGVKSPSGAVEGLQGDAGSCALEIAKFIALNVVQVAKILRIKKYIAALGGAKQAAQLLLRATTASERLRIGGQALKDLFAEISGVNSLVKACT</sequence>
<proteinExistence type="predicted"/>
<evidence type="ECO:0000256" key="1">
    <source>
        <dbReference type="SAM" id="SignalP"/>
    </source>
</evidence>
<feature type="signal peptide" evidence="1">
    <location>
        <begin position="1"/>
        <end position="21"/>
    </location>
</feature>
<name>A0A3N4HEX0_ASCIM</name>
<keyword evidence="3" id="KW-1185">Reference proteome</keyword>
<dbReference type="EMBL" id="ML119927">
    <property type="protein sequence ID" value="RPA71458.1"/>
    <property type="molecule type" value="Genomic_DNA"/>
</dbReference>